<dbReference type="EMBL" id="KX388535">
    <property type="protein sequence ID" value="ARU12383.1"/>
    <property type="molecule type" value="Genomic_DNA"/>
</dbReference>
<keyword evidence="1" id="KW-0614">Plasmid</keyword>
<protein>
    <submittedName>
        <fullName evidence="1">Uncharacterized protein</fullName>
    </submittedName>
</protein>
<geneLocation type="plasmid" evidence="1">
    <name>pTiEU6</name>
</geneLocation>
<name>A0A3S6IAG7_AGRTU</name>
<proteinExistence type="predicted"/>
<accession>A0A3S6IAG7</accession>
<dbReference type="AlphaFoldDB" id="A0A3S6IAG7"/>
<organism evidence="1">
    <name type="scientific">Agrobacterium tumefaciens</name>
    <dbReference type="NCBI Taxonomy" id="358"/>
    <lineage>
        <taxon>Bacteria</taxon>
        <taxon>Pseudomonadati</taxon>
        <taxon>Pseudomonadota</taxon>
        <taxon>Alphaproteobacteria</taxon>
        <taxon>Hyphomicrobiales</taxon>
        <taxon>Rhizobiaceae</taxon>
        <taxon>Rhizobium/Agrobacterium group</taxon>
        <taxon>Agrobacterium</taxon>
        <taxon>Agrobacterium tumefaciens complex</taxon>
    </lineage>
</organism>
<reference evidence="1" key="1">
    <citation type="submission" date="2016-06" db="EMBL/GenBank/DDBJ databases">
        <title>Complete sequence of Ti-plasmid pTiEU6.</title>
        <authorList>
            <person name="Shao S."/>
            <person name="Henkel C."/>
            <person name="van Heusden G.H."/>
            <person name="Hooykaas P."/>
        </authorList>
    </citation>
    <scope>NUCLEOTIDE SEQUENCE</scope>
    <source>
        <strain evidence="1">EU6</strain>
        <plasmid evidence="1">pTiEU6</plasmid>
    </source>
</reference>
<sequence>MISDSCVTPIRVGLICPARQFADGGSSMKKVLVIAQALVLK</sequence>
<gene>
    <name evidence="1" type="ORF">AgrTiEU6_160</name>
</gene>
<evidence type="ECO:0000313" key="1">
    <source>
        <dbReference type="EMBL" id="ARU12383.1"/>
    </source>
</evidence>